<evidence type="ECO:0000259" key="9">
    <source>
        <dbReference type="Pfam" id="PF12161"/>
    </source>
</evidence>
<evidence type="ECO:0000259" key="8">
    <source>
        <dbReference type="Pfam" id="PF02384"/>
    </source>
</evidence>
<evidence type="ECO:0000256" key="4">
    <source>
        <dbReference type="ARBA" id="ARBA00022679"/>
    </source>
</evidence>
<sequence length="859" mass="96413">MNKHELASKIWRSANDMRSKIEANEYKDYILGFIFYKFLCGKVEDLLVSYDVPREDFADYLTESDDAAVTLVQNKLGFFISHEHLYSTWMSGGGRNFDVARVRDALAAFSRNVTRHEVFDGIFDTLQTGLSKLGDTAAAQTRSIRKLLATIDDIPTDGKQGYDVLGFIYEYLIANFAANAGKKAGEFYTPHEVSELMSQIIAAHLGERSEIQIYDPTSGSGSLLLNIGQAMKPHMDNAAGIKYYAQELKSNTYNLTRMNLLMRGVEPYNIVTRNGDSLEQDWPIFDEDDPAGTYRTLYVDAVVSNPPYSQNWDPSHKENDPRFSRFGLAPDSKADYAFVLHDLYHLKPDGIMTIVLPHGVLFRGHSEATIRRQLVEQNHVDAIIGLPPNIFYGTGIPVIIMVLKQRRDNDDTLFIDASRGFIKSGNKNQLRARDIRRIADAVANRVNIDRFARVVSRDEIRANDYNLNIPRYVSAAEPTESVDLFATVRGGIPASELNEFAEAWTALPGLRDDLFTLDNAGYAHLVDDPQAVLDTHSSVTRFNARVTNALAGMDMWLNDKLVRSRAGARLATTADEITHDLFERFASVPLLDVYEAYQIVHDQWQIVRADLEMIQTEGDAAIRAVEPRLVMKKRQKTKETYEVADGWTGRILPFDLVQDMLLGEQRARVDTCADRQTRAERQLAELIEGLSDDQKTELAEVMNDDATAFAKATLSRSVKMLRKTGEDYPEDSSEGIQIAALRLINETTAAKKDLTAGRAELDAATIDALRNLSDVDVERLLVAKWITPMIARLADLPRQRLRDLLTNIRALADKYRNPVVEVAEQTTQIQRELTGMLDSLVGSPTDMEALRALKAVLEG</sequence>
<comment type="catalytic activity">
    <reaction evidence="7">
        <text>a 2'-deoxyadenosine in DNA + S-adenosyl-L-methionine = an N(6)-methyl-2'-deoxyadenosine in DNA + S-adenosyl-L-homocysteine + H(+)</text>
        <dbReference type="Rhea" id="RHEA:15197"/>
        <dbReference type="Rhea" id="RHEA-COMP:12418"/>
        <dbReference type="Rhea" id="RHEA-COMP:12419"/>
        <dbReference type="ChEBI" id="CHEBI:15378"/>
        <dbReference type="ChEBI" id="CHEBI:57856"/>
        <dbReference type="ChEBI" id="CHEBI:59789"/>
        <dbReference type="ChEBI" id="CHEBI:90615"/>
        <dbReference type="ChEBI" id="CHEBI:90616"/>
        <dbReference type="EC" id="2.1.1.72"/>
    </reaction>
</comment>
<dbReference type="GO" id="GO:0003677">
    <property type="term" value="F:DNA binding"/>
    <property type="evidence" value="ECO:0007669"/>
    <property type="project" value="InterPro"/>
</dbReference>
<dbReference type="Gene3D" id="1.20.1260.30">
    <property type="match status" value="1"/>
</dbReference>
<keyword evidence="5" id="KW-0949">S-adenosyl-L-methionine</keyword>
<dbReference type="PANTHER" id="PTHR42933:SF1">
    <property type="entry name" value="SITE-SPECIFIC DNA-METHYLTRANSFERASE (ADENINE-SPECIFIC)"/>
    <property type="match status" value="1"/>
</dbReference>
<dbReference type="EMBL" id="JACRUO010000003">
    <property type="protein sequence ID" value="MBD3690181.1"/>
    <property type="molecule type" value="Genomic_DNA"/>
</dbReference>
<dbReference type="GO" id="GO:0032259">
    <property type="term" value="P:methylation"/>
    <property type="evidence" value="ECO:0007669"/>
    <property type="project" value="UniProtKB-KW"/>
</dbReference>
<protein>
    <recommendedName>
        <fullName evidence="2">site-specific DNA-methyltransferase (adenine-specific)</fullName>
        <ecNumber evidence="2">2.1.1.72</ecNumber>
    </recommendedName>
</protein>
<feature type="domain" description="DNA methylase adenine-specific" evidence="8">
    <location>
        <begin position="162"/>
        <end position="478"/>
    </location>
</feature>
<dbReference type="GO" id="GO:0008170">
    <property type="term" value="F:N-methyltransferase activity"/>
    <property type="evidence" value="ECO:0007669"/>
    <property type="project" value="InterPro"/>
</dbReference>
<dbReference type="InterPro" id="IPR051537">
    <property type="entry name" value="DNA_Adenine_Mtase"/>
</dbReference>
<dbReference type="PANTHER" id="PTHR42933">
    <property type="entry name" value="SLR6095 PROTEIN"/>
    <property type="match status" value="1"/>
</dbReference>
<evidence type="ECO:0000256" key="5">
    <source>
        <dbReference type="ARBA" id="ARBA00022691"/>
    </source>
</evidence>
<dbReference type="SUPFAM" id="SSF53335">
    <property type="entry name" value="S-adenosyl-L-methionine-dependent methyltransferases"/>
    <property type="match status" value="1"/>
</dbReference>
<evidence type="ECO:0000256" key="7">
    <source>
        <dbReference type="ARBA" id="ARBA00047942"/>
    </source>
</evidence>
<dbReference type="RefSeq" id="WP_191072297.1">
    <property type="nucleotide sequence ID" value="NZ_CP060506.1"/>
</dbReference>
<gene>
    <name evidence="10" type="ORF">H8R10_08075</name>
</gene>
<keyword evidence="6" id="KW-0680">Restriction system</keyword>
<evidence type="ECO:0000313" key="10">
    <source>
        <dbReference type="EMBL" id="MBD3690181.1"/>
    </source>
</evidence>
<dbReference type="AlphaFoldDB" id="A0A8I0GDC6"/>
<keyword evidence="4 10" id="KW-0808">Transferase</keyword>
<keyword evidence="11" id="KW-1185">Reference proteome</keyword>
<dbReference type="GO" id="GO:0009307">
    <property type="term" value="P:DNA restriction-modification system"/>
    <property type="evidence" value="ECO:0007669"/>
    <property type="project" value="UniProtKB-KW"/>
</dbReference>
<dbReference type="InterPro" id="IPR003356">
    <property type="entry name" value="DNA_methylase_A-5"/>
</dbReference>
<dbReference type="PROSITE" id="PS00092">
    <property type="entry name" value="N6_MTASE"/>
    <property type="match status" value="1"/>
</dbReference>
<keyword evidence="3 10" id="KW-0489">Methyltransferase</keyword>
<evidence type="ECO:0000256" key="2">
    <source>
        <dbReference type="ARBA" id="ARBA00011900"/>
    </source>
</evidence>
<evidence type="ECO:0000313" key="11">
    <source>
        <dbReference type="Proteomes" id="UP000627538"/>
    </source>
</evidence>
<dbReference type="Gene3D" id="3.40.50.150">
    <property type="entry name" value="Vaccinia Virus protein VP39"/>
    <property type="match status" value="1"/>
</dbReference>
<accession>A0A8I0GDC6</accession>
<feature type="domain" description="N6 adenine-specific DNA methyltransferase N-terminal" evidence="9">
    <location>
        <begin position="6"/>
        <end position="142"/>
    </location>
</feature>
<organism evidence="10 11">
    <name type="scientific">Nanchangia anserum</name>
    <dbReference type="NCBI Taxonomy" id="2692125"/>
    <lineage>
        <taxon>Bacteria</taxon>
        <taxon>Bacillati</taxon>
        <taxon>Actinomycetota</taxon>
        <taxon>Actinomycetes</taxon>
        <taxon>Actinomycetales</taxon>
        <taxon>Actinomycetaceae</taxon>
        <taxon>Nanchangia</taxon>
    </lineage>
</organism>
<dbReference type="Pfam" id="PF02384">
    <property type="entry name" value="N6_Mtase"/>
    <property type="match status" value="1"/>
</dbReference>
<comment type="similarity">
    <text evidence="1">Belongs to the N(4)/N(6)-methyltransferase family.</text>
</comment>
<proteinExistence type="inferred from homology"/>
<dbReference type="InterPro" id="IPR029063">
    <property type="entry name" value="SAM-dependent_MTases_sf"/>
</dbReference>
<dbReference type="InterPro" id="IPR002052">
    <property type="entry name" value="DNA_methylase_N6_adenine_CS"/>
</dbReference>
<dbReference type="EC" id="2.1.1.72" evidence="2"/>
<dbReference type="GO" id="GO:0009007">
    <property type="term" value="F:site-specific DNA-methyltransferase (adenine-specific) activity"/>
    <property type="evidence" value="ECO:0007669"/>
    <property type="project" value="UniProtKB-EC"/>
</dbReference>
<evidence type="ECO:0000256" key="3">
    <source>
        <dbReference type="ARBA" id="ARBA00022603"/>
    </source>
</evidence>
<reference evidence="10 11" key="1">
    <citation type="submission" date="2020-08" db="EMBL/GenBank/DDBJ databases">
        <title>Winkia gen. nov., sp. nov., isolated from faeces of the Anser albifrons in China.</title>
        <authorList>
            <person name="Liu Q."/>
        </authorList>
    </citation>
    <scope>NUCLEOTIDE SEQUENCE [LARGE SCALE GENOMIC DNA]</scope>
    <source>
        <strain evidence="10 11">C62</strain>
    </source>
</reference>
<dbReference type="NCBIfam" id="TIGR00497">
    <property type="entry name" value="hsdM"/>
    <property type="match status" value="1"/>
</dbReference>
<evidence type="ECO:0000256" key="6">
    <source>
        <dbReference type="ARBA" id="ARBA00022747"/>
    </source>
</evidence>
<dbReference type="Pfam" id="PF12161">
    <property type="entry name" value="HsdM_N"/>
    <property type="match status" value="1"/>
</dbReference>
<comment type="caution">
    <text evidence="10">The sequence shown here is derived from an EMBL/GenBank/DDBJ whole genome shotgun (WGS) entry which is preliminary data.</text>
</comment>
<dbReference type="PRINTS" id="PR00507">
    <property type="entry name" value="N12N6MTFRASE"/>
</dbReference>
<dbReference type="Proteomes" id="UP000627538">
    <property type="component" value="Unassembled WGS sequence"/>
</dbReference>
<name>A0A8I0GDC6_9ACTO</name>
<dbReference type="InterPro" id="IPR038333">
    <property type="entry name" value="T1MK-like_N_sf"/>
</dbReference>
<dbReference type="InterPro" id="IPR022749">
    <property type="entry name" value="D12N6_MeTrfase_N"/>
</dbReference>
<evidence type="ECO:0000256" key="1">
    <source>
        <dbReference type="ARBA" id="ARBA00006594"/>
    </source>
</evidence>
<dbReference type="InterPro" id="IPR004546">
    <property type="entry name" value="Restrct_endonuc_T1M"/>
</dbReference>